<keyword evidence="1" id="KW-0547">Nucleotide-binding</keyword>
<name>A0A1T3P529_9ACTN</name>
<dbReference type="PANTHER" id="PTHR43790">
    <property type="entry name" value="CARBOHYDRATE TRANSPORT ATP-BINDING PROTEIN MG119-RELATED"/>
    <property type="match status" value="1"/>
</dbReference>
<feature type="region of interest" description="Disordered" evidence="3">
    <location>
        <begin position="515"/>
        <end position="536"/>
    </location>
</feature>
<feature type="compositionally biased region" description="Pro residues" evidence="3">
    <location>
        <begin position="525"/>
        <end position="536"/>
    </location>
</feature>
<dbReference type="InterPro" id="IPR027417">
    <property type="entry name" value="P-loop_NTPase"/>
</dbReference>
<gene>
    <name evidence="5" type="ORF">B4N89_26450</name>
</gene>
<dbReference type="PROSITE" id="PS00211">
    <property type="entry name" value="ABC_TRANSPORTER_1"/>
    <property type="match status" value="1"/>
</dbReference>
<dbReference type="InterPro" id="IPR050107">
    <property type="entry name" value="ABC_carbohydrate_import_ATPase"/>
</dbReference>
<dbReference type="STRING" id="159449.B4N89_26450"/>
<evidence type="ECO:0000256" key="3">
    <source>
        <dbReference type="SAM" id="MobiDB-lite"/>
    </source>
</evidence>
<dbReference type="InterPro" id="IPR003593">
    <property type="entry name" value="AAA+_ATPase"/>
</dbReference>
<dbReference type="PROSITE" id="PS50893">
    <property type="entry name" value="ABC_TRANSPORTER_2"/>
    <property type="match status" value="2"/>
</dbReference>
<reference evidence="5 6" key="1">
    <citation type="submission" date="2017-03" db="EMBL/GenBank/DDBJ databases">
        <title>Draft genome sequence of Streptomyces scabrisporus NF3, endophyte isolated from Amphipterygium adstringens.</title>
        <authorList>
            <person name="Vazquez M."/>
            <person name="Ceapa C.D."/>
            <person name="Rodriguez Luna D."/>
            <person name="Sanchez Esquivel S."/>
        </authorList>
    </citation>
    <scope>NUCLEOTIDE SEQUENCE [LARGE SCALE GENOMIC DNA]</scope>
    <source>
        <strain evidence="5 6">NF3</strain>
    </source>
</reference>
<evidence type="ECO:0000256" key="2">
    <source>
        <dbReference type="ARBA" id="ARBA00022840"/>
    </source>
</evidence>
<keyword evidence="2 5" id="KW-0067">ATP-binding</keyword>
<dbReference type="InterPro" id="IPR017871">
    <property type="entry name" value="ABC_transporter-like_CS"/>
</dbReference>
<evidence type="ECO:0000313" key="6">
    <source>
        <dbReference type="Proteomes" id="UP000190037"/>
    </source>
</evidence>
<evidence type="ECO:0000259" key="4">
    <source>
        <dbReference type="PROSITE" id="PS50893"/>
    </source>
</evidence>
<dbReference type="CDD" id="cd03216">
    <property type="entry name" value="ABC_Carb_Monos_I"/>
    <property type="match status" value="1"/>
</dbReference>
<dbReference type="InterPro" id="IPR003439">
    <property type="entry name" value="ABC_transporter-like_ATP-bd"/>
</dbReference>
<dbReference type="EMBL" id="MWQN01000001">
    <property type="protein sequence ID" value="OPC84000.1"/>
    <property type="molecule type" value="Genomic_DNA"/>
</dbReference>
<keyword evidence="6" id="KW-1185">Reference proteome</keyword>
<dbReference type="GO" id="GO:0016887">
    <property type="term" value="F:ATP hydrolysis activity"/>
    <property type="evidence" value="ECO:0007669"/>
    <property type="project" value="InterPro"/>
</dbReference>
<dbReference type="SUPFAM" id="SSF52540">
    <property type="entry name" value="P-loop containing nucleoside triphosphate hydrolases"/>
    <property type="match status" value="2"/>
</dbReference>
<dbReference type="RefSeq" id="WP_078978298.1">
    <property type="nucleotide sequence ID" value="NZ_MWQN01000001.1"/>
</dbReference>
<organism evidence="5 6">
    <name type="scientific">Embleya scabrispora</name>
    <dbReference type="NCBI Taxonomy" id="159449"/>
    <lineage>
        <taxon>Bacteria</taxon>
        <taxon>Bacillati</taxon>
        <taxon>Actinomycetota</taxon>
        <taxon>Actinomycetes</taxon>
        <taxon>Kitasatosporales</taxon>
        <taxon>Streptomycetaceae</taxon>
        <taxon>Embleya</taxon>
    </lineage>
</organism>
<evidence type="ECO:0000313" key="5">
    <source>
        <dbReference type="EMBL" id="OPC84000.1"/>
    </source>
</evidence>
<comment type="caution">
    <text evidence="5">The sequence shown here is derived from an EMBL/GenBank/DDBJ whole genome shotgun (WGS) entry which is preliminary data.</text>
</comment>
<dbReference type="Proteomes" id="UP000190037">
    <property type="component" value="Unassembled WGS sequence"/>
</dbReference>
<dbReference type="GO" id="GO:0005524">
    <property type="term" value="F:ATP binding"/>
    <property type="evidence" value="ECO:0007669"/>
    <property type="project" value="UniProtKB-KW"/>
</dbReference>
<sequence>MNDQHAAAPGNVAEVEMRGIVRRFPGVLANDRVDLRVGTGEIHAVMGENGAGKSTLMSILYGLQRPDSGRILLRGAEHSFGSPVQAIAAGLGMVHQGFKLFPSLTVTENVVYGSEPTRRGLVDRAAARARVAELVETHGLRVPPDARVADLPVGVQQRVEILKLLYRDARVLILDEPTAVLTPAEADRLLEVIRGLARSGRTVLLVTHKLGEVMAVADRVTVLRDGRVTARLATAETTPAEIALAMTGRRIDLDRTHPAGTPAADVLEVRGLTVSAGRGAKPLVEDVSLTVRAGEIVGVAGVAGNGQSELVEALAGLRPAAEGRVLVAGRDVSGASVQRRRAAGLAYVPEDRATVGAARDASLADNLAMGFHRTAPLVARGGFLRRSAIREHATRVIERFGVKAASPAVTIGTLSGGNQQKAILGREITHDAPLLLVEQPTRGVDIGSIENIHARLVEYRDAGHGVLLVSAELSEILALADRVLVMYEGRVVAELPRAEADPHRIGLAMAGGTIEAATDPEPGRDPGPAPTPAHLA</sequence>
<evidence type="ECO:0000256" key="1">
    <source>
        <dbReference type="ARBA" id="ARBA00022741"/>
    </source>
</evidence>
<dbReference type="SMART" id="SM00382">
    <property type="entry name" value="AAA"/>
    <property type="match status" value="2"/>
</dbReference>
<dbReference type="CDD" id="cd03215">
    <property type="entry name" value="ABC_Carb_Monos_II"/>
    <property type="match status" value="1"/>
</dbReference>
<dbReference type="AlphaFoldDB" id="A0A1T3P529"/>
<dbReference type="PANTHER" id="PTHR43790:SF4">
    <property type="entry name" value="GUANOSINE IMPORT ATP-BINDING PROTEIN NUPO"/>
    <property type="match status" value="1"/>
</dbReference>
<feature type="domain" description="ABC transporter" evidence="4">
    <location>
        <begin position="267"/>
        <end position="513"/>
    </location>
</feature>
<feature type="domain" description="ABC transporter" evidence="4">
    <location>
        <begin position="15"/>
        <end position="250"/>
    </location>
</feature>
<dbReference type="Gene3D" id="3.40.50.300">
    <property type="entry name" value="P-loop containing nucleotide triphosphate hydrolases"/>
    <property type="match status" value="2"/>
</dbReference>
<proteinExistence type="predicted"/>
<accession>A0A1T3P529</accession>
<protein>
    <submittedName>
        <fullName evidence="5">Heme ABC transporter ATP-binding protein</fullName>
    </submittedName>
</protein>
<dbReference type="eggNOG" id="COG3845">
    <property type="taxonomic scope" value="Bacteria"/>
</dbReference>
<dbReference type="Pfam" id="PF00005">
    <property type="entry name" value="ABC_tran"/>
    <property type="match status" value="2"/>
</dbReference>